<dbReference type="Proteomes" id="UP000032430">
    <property type="component" value="Chromosome I"/>
</dbReference>
<sequence length="172" mass="19525">MWSKLFKQNNSAKNILVLGETGCGKRSFILHYKDGIIPNGTELPEFHSLTYKKKLNKEGEQISLIFTLNRTGERMIPSMSKEVKYDLILILSDLSSENAKKDLDFYKDYAKIHFPDVKTIPIGTKQDQKLESNVFDGLINTSAKTNSGFDAFEEQLLESLHVTAHKKGLDLK</sequence>
<dbReference type="KEGG" id="lfa:LFA_1192"/>
<evidence type="ECO:0000313" key="1">
    <source>
        <dbReference type="EMBL" id="CEG56623.1"/>
    </source>
</evidence>
<dbReference type="EMBL" id="LN614827">
    <property type="protein sequence ID" value="CEG56623.1"/>
    <property type="molecule type" value="Genomic_DNA"/>
</dbReference>
<dbReference type="AlphaFoldDB" id="A0A098G2C0"/>
<protein>
    <submittedName>
        <fullName evidence="1">Uncharacterized protein</fullName>
    </submittedName>
</protein>
<dbReference type="InterPro" id="IPR027417">
    <property type="entry name" value="P-loop_NTPase"/>
</dbReference>
<dbReference type="Gene3D" id="3.40.50.300">
    <property type="entry name" value="P-loop containing nucleotide triphosphate hydrolases"/>
    <property type="match status" value="1"/>
</dbReference>
<gene>
    <name evidence="1" type="ORF">LFA_1192</name>
</gene>
<dbReference type="STRING" id="1212491.LFA_1192"/>
<evidence type="ECO:0000313" key="2">
    <source>
        <dbReference type="Proteomes" id="UP000032430"/>
    </source>
</evidence>
<proteinExistence type="predicted"/>
<keyword evidence="2" id="KW-1185">Reference proteome</keyword>
<organism evidence="1 2">
    <name type="scientific">Legionella fallonii LLAP-10</name>
    <dbReference type="NCBI Taxonomy" id="1212491"/>
    <lineage>
        <taxon>Bacteria</taxon>
        <taxon>Pseudomonadati</taxon>
        <taxon>Pseudomonadota</taxon>
        <taxon>Gammaproteobacteria</taxon>
        <taxon>Legionellales</taxon>
        <taxon>Legionellaceae</taxon>
        <taxon>Legionella</taxon>
    </lineage>
</organism>
<dbReference type="HOGENOM" id="CLU_1553364_0_0_6"/>
<accession>A0A098G2C0</accession>
<name>A0A098G2C0_9GAMM</name>
<dbReference type="CDD" id="cd00882">
    <property type="entry name" value="Ras_like_GTPase"/>
    <property type="match status" value="1"/>
</dbReference>
<dbReference type="OrthoDB" id="5642813at2"/>
<reference evidence="2" key="1">
    <citation type="submission" date="2014-09" db="EMBL/GenBank/DDBJ databases">
        <authorList>
            <person name="Gomez-Valero L."/>
        </authorList>
    </citation>
    <scope>NUCLEOTIDE SEQUENCE [LARGE SCALE GENOMIC DNA]</scope>
    <source>
        <strain evidence="2">ATCC700992</strain>
    </source>
</reference>
<dbReference type="RefSeq" id="WP_045095256.1">
    <property type="nucleotide sequence ID" value="NZ_LN614827.1"/>
</dbReference>
<dbReference type="SUPFAM" id="SSF52540">
    <property type="entry name" value="P-loop containing nucleoside triphosphate hydrolases"/>
    <property type="match status" value="1"/>
</dbReference>